<evidence type="ECO:0008006" key="7">
    <source>
        <dbReference type="Google" id="ProtNLM"/>
    </source>
</evidence>
<dbReference type="InterPro" id="IPR006059">
    <property type="entry name" value="SBP"/>
</dbReference>
<evidence type="ECO:0000313" key="5">
    <source>
        <dbReference type="EMBL" id="GIO40574.1"/>
    </source>
</evidence>
<keyword evidence="3 4" id="KW-0732">Signal</keyword>
<dbReference type="AlphaFoldDB" id="A0A919XYV2"/>
<keyword evidence="6" id="KW-1185">Reference proteome</keyword>
<dbReference type="Proteomes" id="UP000678895">
    <property type="component" value="Unassembled WGS sequence"/>
</dbReference>
<keyword evidence="2" id="KW-0813">Transport</keyword>
<organism evidence="5 6">
    <name type="scientific">Paenibacillus apis</name>
    <dbReference type="NCBI Taxonomy" id="1792174"/>
    <lineage>
        <taxon>Bacteria</taxon>
        <taxon>Bacillati</taxon>
        <taxon>Bacillota</taxon>
        <taxon>Bacilli</taxon>
        <taxon>Bacillales</taxon>
        <taxon>Paenibacillaceae</taxon>
        <taxon>Paenibacillus</taxon>
    </lineage>
</organism>
<dbReference type="Gene3D" id="3.40.190.10">
    <property type="entry name" value="Periplasmic binding protein-like II"/>
    <property type="match status" value="1"/>
</dbReference>
<dbReference type="GO" id="GO:1901982">
    <property type="term" value="F:maltose binding"/>
    <property type="evidence" value="ECO:0007669"/>
    <property type="project" value="TreeGrafter"/>
</dbReference>
<comment type="caution">
    <text evidence="5">The sequence shown here is derived from an EMBL/GenBank/DDBJ whole genome shotgun (WGS) entry which is preliminary data.</text>
</comment>
<evidence type="ECO:0000313" key="6">
    <source>
        <dbReference type="Proteomes" id="UP000678895"/>
    </source>
</evidence>
<dbReference type="PANTHER" id="PTHR30061">
    <property type="entry name" value="MALTOSE-BINDING PERIPLASMIC PROTEIN"/>
    <property type="match status" value="1"/>
</dbReference>
<evidence type="ECO:0000256" key="2">
    <source>
        <dbReference type="ARBA" id="ARBA00022448"/>
    </source>
</evidence>
<evidence type="ECO:0000256" key="1">
    <source>
        <dbReference type="ARBA" id="ARBA00008520"/>
    </source>
</evidence>
<reference evidence="5" key="1">
    <citation type="submission" date="2021-03" db="EMBL/GenBank/DDBJ databases">
        <title>Antimicrobial resistance genes in bacteria isolated from Japanese honey, and their potential for conferring macrolide and lincosamide resistance in the American foulbrood pathogen Paenibacillus larvae.</title>
        <authorList>
            <person name="Okamoto M."/>
            <person name="Kumagai M."/>
            <person name="Kanamori H."/>
            <person name="Takamatsu D."/>
        </authorList>
    </citation>
    <scope>NUCLEOTIDE SEQUENCE</scope>
    <source>
        <strain evidence="5">J41TS4</strain>
    </source>
</reference>
<dbReference type="RefSeq" id="WP_301624381.1">
    <property type="nucleotide sequence ID" value="NZ_BORS01000001.1"/>
</dbReference>
<dbReference type="PANTHER" id="PTHR30061:SF50">
    <property type="entry name" value="MALTOSE_MALTODEXTRIN-BINDING PERIPLASMIC PROTEIN"/>
    <property type="match status" value="1"/>
</dbReference>
<protein>
    <recommendedName>
        <fullName evidence="7">Extracellular solute-binding protein</fullName>
    </recommendedName>
</protein>
<dbReference type="SUPFAM" id="SSF53850">
    <property type="entry name" value="Periplasmic binding protein-like II"/>
    <property type="match status" value="1"/>
</dbReference>
<dbReference type="EMBL" id="BORS01000001">
    <property type="protein sequence ID" value="GIO40574.1"/>
    <property type="molecule type" value="Genomic_DNA"/>
</dbReference>
<evidence type="ECO:0000256" key="4">
    <source>
        <dbReference type="SAM" id="SignalP"/>
    </source>
</evidence>
<name>A0A919XYV2_9BACL</name>
<dbReference type="Pfam" id="PF13416">
    <property type="entry name" value="SBP_bac_8"/>
    <property type="match status" value="1"/>
</dbReference>
<proteinExistence type="inferred from homology"/>
<feature type="chain" id="PRO_5038766525" description="Extracellular solute-binding protein" evidence="4">
    <location>
        <begin position="27"/>
        <end position="418"/>
    </location>
</feature>
<dbReference type="GO" id="GO:0042956">
    <property type="term" value="P:maltodextrin transmembrane transport"/>
    <property type="evidence" value="ECO:0007669"/>
    <property type="project" value="TreeGrafter"/>
</dbReference>
<gene>
    <name evidence="5" type="ORF">J41TS4_03320</name>
</gene>
<sequence length="418" mass="47155">MKRKNHWVLFAILLLALINLSPSNTATPPRSDRTGEFEPAQPKVLETEQEPKLLKVAVQMTESEFSRLQQMNSKISEELSMDVELTNFPYDSDYTSLQNELRLGEAPDVLLLNNIWVRRFAAEGYLSPTESYYTGSLTGELLTASLAPGEWNGYMWSVPMDADTYVWMIQKDRVQDAGLSMPKHANDWMQLISAYEEKQGIPYLFALDFTDPYAVLSLLWQLSGNDEDDKSCGAFLPDDAMERAVLSIEGIRHLLLNLEGTELKELSSSLNEGKAMFALVRWSEVASRMDAGMEILYPNLDDPAAGWMWIDGRSYVVSAQSANKDAAGQWIAAMTDQFEQRQWYEGTGKLPVLKTIYYQSTRGGLPSWIPASFVNNSGVIPADTGFPEWLQHFSKIAAPFLADGKDRHTFLMEWKAEL</sequence>
<comment type="similarity">
    <text evidence="1">Belongs to the bacterial solute-binding protein 1 family.</text>
</comment>
<feature type="signal peptide" evidence="4">
    <location>
        <begin position="1"/>
        <end position="26"/>
    </location>
</feature>
<dbReference type="GO" id="GO:0055052">
    <property type="term" value="C:ATP-binding cassette (ABC) transporter complex, substrate-binding subunit-containing"/>
    <property type="evidence" value="ECO:0007669"/>
    <property type="project" value="TreeGrafter"/>
</dbReference>
<dbReference type="GO" id="GO:0015768">
    <property type="term" value="P:maltose transport"/>
    <property type="evidence" value="ECO:0007669"/>
    <property type="project" value="TreeGrafter"/>
</dbReference>
<accession>A0A919XYV2</accession>
<evidence type="ECO:0000256" key="3">
    <source>
        <dbReference type="ARBA" id="ARBA00022729"/>
    </source>
</evidence>